<evidence type="ECO:0000313" key="9">
    <source>
        <dbReference type="Proteomes" id="UP000834106"/>
    </source>
</evidence>
<protein>
    <recommendedName>
        <fullName evidence="10">GDSL esterase/lipase</fullName>
    </recommendedName>
</protein>
<keyword evidence="9" id="KW-1185">Reference proteome</keyword>
<evidence type="ECO:0000256" key="3">
    <source>
        <dbReference type="ARBA" id="ARBA00022525"/>
    </source>
</evidence>
<keyword evidence="3" id="KW-0964">Secreted</keyword>
<reference evidence="8" key="1">
    <citation type="submission" date="2023-05" db="EMBL/GenBank/DDBJ databases">
        <authorList>
            <person name="Huff M."/>
        </authorList>
    </citation>
    <scope>NUCLEOTIDE SEQUENCE</scope>
</reference>
<comment type="similarity">
    <text evidence="2">Belongs to the 'GDSL' lipolytic enzyme family.</text>
</comment>
<evidence type="ECO:0000256" key="1">
    <source>
        <dbReference type="ARBA" id="ARBA00004613"/>
    </source>
</evidence>
<organism evidence="8 9">
    <name type="scientific">Fraxinus pennsylvanica</name>
    <dbReference type="NCBI Taxonomy" id="56036"/>
    <lineage>
        <taxon>Eukaryota</taxon>
        <taxon>Viridiplantae</taxon>
        <taxon>Streptophyta</taxon>
        <taxon>Embryophyta</taxon>
        <taxon>Tracheophyta</taxon>
        <taxon>Spermatophyta</taxon>
        <taxon>Magnoliopsida</taxon>
        <taxon>eudicotyledons</taxon>
        <taxon>Gunneridae</taxon>
        <taxon>Pentapetalae</taxon>
        <taxon>asterids</taxon>
        <taxon>lamiids</taxon>
        <taxon>Lamiales</taxon>
        <taxon>Oleaceae</taxon>
        <taxon>Oleeae</taxon>
        <taxon>Fraxinus</taxon>
    </lineage>
</organism>
<evidence type="ECO:0000256" key="4">
    <source>
        <dbReference type="ARBA" id="ARBA00022729"/>
    </source>
</evidence>
<dbReference type="Proteomes" id="UP000834106">
    <property type="component" value="Chromosome 23"/>
</dbReference>
<evidence type="ECO:0000256" key="5">
    <source>
        <dbReference type="ARBA" id="ARBA00022801"/>
    </source>
</evidence>
<comment type="subcellular location">
    <subcellularLocation>
        <location evidence="1">Secreted</location>
    </subcellularLocation>
</comment>
<evidence type="ECO:0000256" key="2">
    <source>
        <dbReference type="ARBA" id="ARBA00008668"/>
    </source>
</evidence>
<dbReference type="InterPro" id="IPR036514">
    <property type="entry name" value="SGNH_hydro_sf"/>
</dbReference>
<dbReference type="PANTHER" id="PTHR45650:SF3">
    <property type="entry name" value="OS01G0748500 PROTEIN"/>
    <property type="match status" value="1"/>
</dbReference>
<keyword evidence="4" id="KW-0732">Signal</keyword>
<dbReference type="Gene3D" id="3.40.50.1110">
    <property type="entry name" value="SGNH hydrolase"/>
    <property type="match status" value="1"/>
</dbReference>
<keyword evidence="6" id="KW-0442">Lipid degradation</keyword>
<proteinExistence type="inferred from homology"/>
<dbReference type="InterPro" id="IPR051238">
    <property type="entry name" value="GDSL_esterase/lipase"/>
</dbReference>
<keyword evidence="5" id="KW-0378">Hydrolase</keyword>
<evidence type="ECO:0000256" key="7">
    <source>
        <dbReference type="ARBA" id="ARBA00023098"/>
    </source>
</evidence>
<gene>
    <name evidence="8" type="ORF">FPE_LOCUS35401</name>
</gene>
<dbReference type="GO" id="GO:0016787">
    <property type="term" value="F:hydrolase activity"/>
    <property type="evidence" value="ECO:0007669"/>
    <property type="project" value="UniProtKB-KW"/>
</dbReference>
<name>A0AAD2AK33_9LAMI</name>
<dbReference type="GO" id="GO:0005576">
    <property type="term" value="C:extracellular region"/>
    <property type="evidence" value="ECO:0007669"/>
    <property type="project" value="UniProtKB-SubCell"/>
</dbReference>
<evidence type="ECO:0000313" key="8">
    <source>
        <dbReference type="EMBL" id="CAI9787971.1"/>
    </source>
</evidence>
<dbReference type="EMBL" id="OU503058">
    <property type="protein sequence ID" value="CAI9787971.1"/>
    <property type="molecule type" value="Genomic_DNA"/>
</dbReference>
<evidence type="ECO:0000256" key="6">
    <source>
        <dbReference type="ARBA" id="ARBA00022963"/>
    </source>
</evidence>
<evidence type="ECO:0008006" key="10">
    <source>
        <dbReference type="Google" id="ProtNLM"/>
    </source>
</evidence>
<keyword evidence="7" id="KW-0443">Lipid metabolism</keyword>
<sequence>MGGQRFAKKYLSKCIYAFVMGSKDYLNNYFLPQYYSSSRRYTPEQFAEILMRQYSKKYHRFEHSMLWCSSEIGQCLPGTVTCKNRQEYMYWDGFHPTEDETLLFAKKAYKEVSPLFTNLINQY</sequence>
<dbReference type="GO" id="GO:0016042">
    <property type="term" value="P:lipid catabolic process"/>
    <property type="evidence" value="ECO:0007669"/>
    <property type="project" value="UniProtKB-KW"/>
</dbReference>
<accession>A0AAD2AK33</accession>
<dbReference type="PANTHER" id="PTHR45650">
    <property type="entry name" value="GDSL-LIKE LIPASE/ACYLHYDROLASE-RELATED"/>
    <property type="match status" value="1"/>
</dbReference>
<dbReference type="AlphaFoldDB" id="A0AAD2AK33"/>